<dbReference type="EMBL" id="LPNL01000009">
    <property type="protein sequence ID" value="OEJ81344.1"/>
    <property type="molecule type" value="Genomic_DNA"/>
</dbReference>
<dbReference type="InterPro" id="IPR008936">
    <property type="entry name" value="Rho_GTPase_activation_prot"/>
</dbReference>
<evidence type="ECO:0000313" key="1">
    <source>
        <dbReference type="EMBL" id="OEJ81344.1"/>
    </source>
</evidence>
<dbReference type="Proteomes" id="UP000095605">
    <property type="component" value="Unassembled WGS sequence"/>
</dbReference>
<sequence>MDLYDNDNTIPVDNDVLDEEMEEAKIIQQLINTYKSNKATYGESSNDILIDRENIVDNFLDLLNSNSKAPTNSVYDVFYDQEKELGYIYGSNKNGFIKYNNGRSFNNSLHALNPFEIVYNIERLTPITLNLKNRTLIYNYSIENAYNLIKNEHLEEFKTYTHFKRLGYAISYDFWECD</sequence>
<comment type="caution">
    <text evidence="1">The sequence shown here is derived from an EMBL/GenBank/DDBJ whole genome shotgun (WGS) entry which is preliminary data.</text>
</comment>
<proteinExistence type="predicted"/>
<name>A0A1E5R389_9ASCO</name>
<dbReference type="SUPFAM" id="SSF48350">
    <property type="entry name" value="GTPase activation domain, GAP"/>
    <property type="match status" value="1"/>
</dbReference>
<protein>
    <submittedName>
        <fullName evidence="1">Uncharacterized protein</fullName>
    </submittedName>
</protein>
<accession>A0A1E5R389</accession>
<keyword evidence="2" id="KW-1185">Reference proteome</keyword>
<dbReference type="OrthoDB" id="3971470at2759"/>
<evidence type="ECO:0000313" key="2">
    <source>
        <dbReference type="Proteomes" id="UP000095605"/>
    </source>
</evidence>
<gene>
    <name evidence="1" type="ORF">AWRI3578_g3780</name>
</gene>
<reference evidence="2" key="1">
    <citation type="journal article" date="2016" name="Genome Announc.">
        <title>Genome sequences of three species of Hanseniaspora isolated from spontaneous wine fermentations.</title>
        <authorList>
            <person name="Sternes P.R."/>
            <person name="Lee D."/>
            <person name="Kutyna D.R."/>
            <person name="Borneman A.R."/>
        </authorList>
    </citation>
    <scope>NUCLEOTIDE SEQUENCE [LARGE SCALE GENOMIC DNA]</scope>
    <source>
        <strain evidence="2">AWRI3578</strain>
    </source>
</reference>
<organism evidence="1 2">
    <name type="scientific">Hanseniaspora opuntiae</name>
    <dbReference type="NCBI Taxonomy" id="211096"/>
    <lineage>
        <taxon>Eukaryota</taxon>
        <taxon>Fungi</taxon>
        <taxon>Dikarya</taxon>
        <taxon>Ascomycota</taxon>
        <taxon>Saccharomycotina</taxon>
        <taxon>Saccharomycetes</taxon>
        <taxon>Saccharomycodales</taxon>
        <taxon>Saccharomycodaceae</taxon>
        <taxon>Hanseniaspora</taxon>
    </lineage>
</organism>
<dbReference type="AlphaFoldDB" id="A0A1E5R389"/>